<reference evidence="2 3" key="1">
    <citation type="submission" date="2016-08" db="EMBL/GenBank/DDBJ databases">
        <title>Draft genome of Fabibacter sp. strain SK-8.</title>
        <authorList>
            <person name="Wong S.-K."/>
            <person name="Hamasaki K."/>
            <person name="Yoshizawa S."/>
        </authorList>
    </citation>
    <scope>NUCLEOTIDE SEQUENCE [LARGE SCALE GENOMIC DNA]</scope>
    <source>
        <strain evidence="2 3">SK-8</strain>
    </source>
</reference>
<accession>A0A1E5SKT6</accession>
<feature type="transmembrane region" description="Helical" evidence="1">
    <location>
        <begin position="345"/>
        <end position="367"/>
    </location>
</feature>
<sequence length="825" mass="93914">MIVGDNLALPWQVDTNFKTRPLLLEYFQLNGETSGLYVDQIISWQKYFTEDIRYLGWPETIVFAIFFLALITVSTLVTYLDRFSYFIVSGVIVFVLIQLRLEELGIATDYLTYGVIGGYAIVSYLFHTFYPHVRFWFRLGANLLLYGSIIGVILYATDLSYPHLVTISFGIMGPVILATIFIVFIAGDNIYSLFKLTTQGSSNGKQSLRHFLIIGAIYVGIATLIFLQRTGYTSFSIYTINPYILLILSMTSGYFCIDKKLHGLTEREESRLVKNWLYPIGCSLVLILIAFAKLTVNDSITNALEWVIIISHMTFGLTFFFYAVVNFTPPLLENLDVWPVFFKGLRAPILVARFMAFVMFLGGIFYLNNRPYYQVKAGQYSMLAALGDKVDNPILSEQYYKQSVFYDFYNFKANFSLAREAKRADEINDIPLKLNNILKASTNPKARVAYSNYFADRDLLYRELTTLMNSPEIEESKEVENNLGLAHYRYENYDSAYVYFVDDRQANSVISEGNLAALNYDLAARINFDTTVNYAHTDDLNVMINRQALANAQGGIIPYNLALNKDTILNRPSLFYLYNAALNQTDKDKGVILTAIDYYLASPKNDSFKNFLLMAKAIGHYNQEEVNQAFRSLETAIASSQVSAGFPYFVKAVWAFDQGQAALTLESLDQASKSGYYEPQVKPFIDGLKQVRDYKEQADISPLFNAFEEKKNTLDSTTYVQQMAAIADLNAFDVKTTLKSLAELRAFEYDAAEVYRLLRSAITINKNSTELLSEYIYQCARSGYGSFGKSALEDLKKMVDPENYNKVKTTFESIQEERIQDLIRK</sequence>
<comment type="caution">
    <text evidence="2">The sequence shown here is derived from an EMBL/GenBank/DDBJ whole genome shotgun (WGS) entry which is preliminary data.</text>
</comment>
<protein>
    <submittedName>
        <fullName evidence="2">Uncharacterized protein</fullName>
    </submittedName>
</protein>
<evidence type="ECO:0000313" key="3">
    <source>
        <dbReference type="Proteomes" id="UP000095552"/>
    </source>
</evidence>
<dbReference type="AlphaFoldDB" id="A0A1E5SKT6"/>
<feature type="transmembrane region" description="Helical" evidence="1">
    <location>
        <begin position="54"/>
        <end position="77"/>
    </location>
</feature>
<feature type="transmembrane region" description="Helical" evidence="1">
    <location>
        <begin position="303"/>
        <end position="325"/>
    </location>
</feature>
<keyword evidence="1" id="KW-1133">Transmembrane helix</keyword>
<dbReference type="EMBL" id="MDGQ01000005">
    <property type="protein sequence ID" value="OEJ99656.1"/>
    <property type="molecule type" value="Genomic_DNA"/>
</dbReference>
<keyword evidence="1" id="KW-0472">Membrane</keyword>
<feature type="transmembrane region" description="Helical" evidence="1">
    <location>
        <begin position="135"/>
        <end position="157"/>
    </location>
</feature>
<dbReference type="STRING" id="1563681.BFP71_08785"/>
<dbReference type="Proteomes" id="UP000095552">
    <property type="component" value="Unassembled WGS sequence"/>
</dbReference>
<gene>
    <name evidence="2" type="ORF">BFP71_08785</name>
</gene>
<feature type="transmembrane region" description="Helical" evidence="1">
    <location>
        <begin position="239"/>
        <end position="257"/>
    </location>
</feature>
<organism evidence="2 3">
    <name type="scientific">Roseivirga misakiensis</name>
    <dbReference type="NCBI Taxonomy" id="1563681"/>
    <lineage>
        <taxon>Bacteria</taxon>
        <taxon>Pseudomonadati</taxon>
        <taxon>Bacteroidota</taxon>
        <taxon>Cytophagia</taxon>
        <taxon>Cytophagales</taxon>
        <taxon>Roseivirgaceae</taxon>
        <taxon>Roseivirga</taxon>
    </lineage>
</organism>
<feature type="transmembrane region" description="Helical" evidence="1">
    <location>
        <begin position="110"/>
        <end position="129"/>
    </location>
</feature>
<feature type="transmembrane region" description="Helical" evidence="1">
    <location>
        <begin position="164"/>
        <end position="187"/>
    </location>
</feature>
<feature type="transmembrane region" description="Helical" evidence="1">
    <location>
        <begin position="207"/>
        <end position="227"/>
    </location>
</feature>
<name>A0A1E5SKT6_9BACT</name>
<feature type="transmembrane region" description="Helical" evidence="1">
    <location>
        <begin position="83"/>
        <end position="101"/>
    </location>
</feature>
<keyword evidence="3" id="KW-1185">Reference proteome</keyword>
<evidence type="ECO:0000256" key="1">
    <source>
        <dbReference type="SAM" id="Phobius"/>
    </source>
</evidence>
<keyword evidence="1" id="KW-0812">Transmembrane</keyword>
<proteinExistence type="predicted"/>
<feature type="transmembrane region" description="Helical" evidence="1">
    <location>
        <begin position="277"/>
        <end position="296"/>
    </location>
</feature>
<evidence type="ECO:0000313" key="2">
    <source>
        <dbReference type="EMBL" id="OEJ99656.1"/>
    </source>
</evidence>